<accession>A0ABD5Y7C3</accession>
<keyword evidence="3" id="KW-1185">Reference proteome</keyword>
<reference evidence="2 3" key="1">
    <citation type="journal article" date="2019" name="Int. J. Syst. Evol. Microbiol.">
        <title>The Global Catalogue of Microorganisms (GCM) 10K type strain sequencing project: providing services to taxonomists for standard genome sequencing and annotation.</title>
        <authorList>
            <consortium name="The Broad Institute Genomics Platform"/>
            <consortium name="The Broad Institute Genome Sequencing Center for Infectious Disease"/>
            <person name="Wu L."/>
            <person name="Ma J."/>
        </authorList>
    </citation>
    <scope>NUCLEOTIDE SEQUENCE [LARGE SCALE GENOMIC DNA]</scope>
    <source>
        <strain evidence="2 3">XZYJT29</strain>
    </source>
</reference>
<dbReference type="AlphaFoldDB" id="A0ABD5Y7C3"/>
<proteinExistence type="predicted"/>
<comment type="caution">
    <text evidence="2">The sequence shown here is derived from an EMBL/GenBank/DDBJ whole genome shotgun (WGS) entry which is preliminary data.</text>
</comment>
<feature type="transmembrane region" description="Helical" evidence="1">
    <location>
        <begin position="15"/>
        <end position="36"/>
    </location>
</feature>
<protein>
    <submittedName>
        <fullName evidence="2">Uncharacterized protein</fullName>
    </submittedName>
</protein>
<keyword evidence="1" id="KW-0812">Transmembrane</keyword>
<keyword evidence="1" id="KW-1133">Transmembrane helix</keyword>
<organism evidence="2 3">
    <name type="scientific">Halosimplex aquaticum</name>
    <dbReference type="NCBI Taxonomy" id="3026162"/>
    <lineage>
        <taxon>Archaea</taxon>
        <taxon>Methanobacteriati</taxon>
        <taxon>Methanobacteriota</taxon>
        <taxon>Stenosarchaea group</taxon>
        <taxon>Halobacteria</taxon>
        <taxon>Halobacteriales</taxon>
        <taxon>Haloarculaceae</taxon>
        <taxon>Halosimplex</taxon>
    </lineage>
</organism>
<evidence type="ECO:0000256" key="1">
    <source>
        <dbReference type="SAM" id="Phobius"/>
    </source>
</evidence>
<dbReference type="RefSeq" id="WP_274323290.1">
    <property type="nucleotide sequence ID" value="NZ_CP118158.1"/>
</dbReference>
<dbReference type="Proteomes" id="UP001596432">
    <property type="component" value="Unassembled WGS sequence"/>
</dbReference>
<feature type="transmembrane region" description="Helical" evidence="1">
    <location>
        <begin position="42"/>
        <end position="58"/>
    </location>
</feature>
<name>A0ABD5Y7C3_9EURY</name>
<dbReference type="EMBL" id="JBHTAS010000001">
    <property type="protein sequence ID" value="MFC7142221.1"/>
    <property type="molecule type" value="Genomic_DNA"/>
</dbReference>
<feature type="transmembrane region" description="Helical" evidence="1">
    <location>
        <begin position="70"/>
        <end position="93"/>
    </location>
</feature>
<sequence length="139" mass="14154">MILGLDDEAFKQSTAAIFVALLITGFVPILNLIRYVPLVKEVFLGAFVVVAFTSISDAEEGIKFSLVTGMLAAVAFNVVYIPGSIVLGGLLGAATGEGAAGALMAINGLGALMNVFGLLFMSPIGYILGGALGSVLNAE</sequence>
<evidence type="ECO:0000313" key="2">
    <source>
        <dbReference type="EMBL" id="MFC7142221.1"/>
    </source>
</evidence>
<keyword evidence="1" id="KW-0472">Membrane</keyword>
<evidence type="ECO:0000313" key="3">
    <source>
        <dbReference type="Proteomes" id="UP001596432"/>
    </source>
</evidence>
<feature type="transmembrane region" description="Helical" evidence="1">
    <location>
        <begin position="99"/>
        <end position="120"/>
    </location>
</feature>
<dbReference type="GeneID" id="78822556"/>
<gene>
    <name evidence="2" type="ORF">ACFQMA_20580</name>
</gene>